<evidence type="ECO:0000313" key="3">
    <source>
        <dbReference type="Proteomes" id="UP000797356"/>
    </source>
</evidence>
<evidence type="ECO:0000259" key="1">
    <source>
        <dbReference type="PROSITE" id="PS50004"/>
    </source>
</evidence>
<protein>
    <submittedName>
        <fullName evidence="2">Putative elicitor-responsive protein 3</fullName>
    </submittedName>
</protein>
<name>A0A8K0IN15_COCNU</name>
<feature type="domain" description="C2" evidence="1">
    <location>
        <begin position="1"/>
        <end position="106"/>
    </location>
</feature>
<dbReference type="InterPro" id="IPR052981">
    <property type="entry name" value="Ingression_C2_domain"/>
</dbReference>
<dbReference type="PANTHER" id="PTHR47052:SF3">
    <property type="entry name" value="INGRESSION PROTEIN 1"/>
    <property type="match status" value="1"/>
</dbReference>
<dbReference type="Pfam" id="PF00168">
    <property type="entry name" value="C2"/>
    <property type="match status" value="1"/>
</dbReference>
<accession>A0A8K0IN15</accession>
<dbReference type="CDD" id="cd00030">
    <property type="entry name" value="C2"/>
    <property type="match status" value="1"/>
</dbReference>
<organism evidence="2 3">
    <name type="scientific">Cocos nucifera</name>
    <name type="common">Coconut palm</name>
    <dbReference type="NCBI Taxonomy" id="13894"/>
    <lineage>
        <taxon>Eukaryota</taxon>
        <taxon>Viridiplantae</taxon>
        <taxon>Streptophyta</taxon>
        <taxon>Embryophyta</taxon>
        <taxon>Tracheophyta</taxon>
        <taxon>Spermatophyta</taxon>
        <taxon>Magnoliopsida</taxon>
        <taxon>Liliopsida</taxon>
        <taxon>Arecaceae</taxon>
        <taxon>Arecoideae</taxon>
        <taxon>Cocoseae</taxon>
        <taxon>Attaleinae</taxon>
        <taxon>Cocos</taxon>
    </lineage>
</organism>
<dbReference type="AlphaFoldDB" id="A0A8K0IN15"/>
<dbReference type="PANTHER" id="PTHR47052">
    <property type="entry name" value="CONSERVED SERINE PROLINE-RICH PROTEIN (AFU_ORTHOLOGUE AFUA_2G01790)"/>
    <property type="match status" value="1"/>
</dbReference>
<comment type="caution">
    <text evidence="2">The sequence shown here is derived from an EMBL/GenBank/DDBJ whole genome shotgun (WGS) entry which is preliminary data.</text>
</comment>
<reference evidence="2" key="1">
    <citation type="journal article" date="2017" name="Gigascience">
        <title>The genome draft of coconut (Cocos nucifera).</title>
        <authorList>
            <person name="Xiao Y."/>
            <person name="Xu P."/>
            <person name="Fan H."/>
            <person name="Baudouin L."/>
            <person name="Xia W."/>
            <person name="Bocs S."/>
            <person name="Xu J."/>
            <person name="Li Q."/>
            <person name="Guo A."/>
            <person name="Zhou L."/>
            <person name="Li J."/>
            <person name="Wu Y."/>
            <person name="Ma Z."/>
            <person name="Armero A."/>
            <person name="Issali A.E."/>
            <person name="Liu N."/>
            <person name="Peng M."/>
            <person name="Yang Y."/>
        </authorList>
    </citation>
    <scope>NUCLEOTIDE SEQUENCE</scope>
    <source>
        <tissue evidence="2">Spear leaf of Hainan Tall coconut</tissue>
    </source>
</reference>
<dbReference type="SUPFAM" id="SSF49562">
    <property type="entry name" value="C2 domain (Calcium/lipid-binding domain, CaLB)"/>
    <property type="match status" value="1"/>
</dbReference>
<dbReference type="PROSITE" id="PS50004">
    <property type="entry name" value="C2"/>
    <property type="match status" value="1"/>
</dbReference>
<keyword evidence="3" id="KW-1185">Reference proteome</keyword>
<dbReference type="Gene3D" id="2.60.40.150">
    <property type="entry name" value="C2 domain"/>
    <property type="match status" value="1"/>
</dbReference>
<proteinExistence type="predicted"/>
<dbReference type="EMBL" id="CM017882">
    <property type="protein sequence ID" value="KAG1363326.1"/>
    <property type="molecule type" value="Genomic_DNA"/>
</dbReference>
<gene>
    <name evidence="2" type="ORF">COCNU_11G001530</name>
</gene>
<dbReference type="InterPro" id="IPR000008">
    <property type="entry name" value="C2_dom"/>
</dbReference>
<sequence length="241" mass="27362">MSIQGQLLEVTVIGCSKLKDTEWMSQQDPFVCLEYATTKFRTRTCTDGGKNPCFQEKTMIPLVEGLREVSVSVWNSNTITYDDFIGGGRVQLQKVLSQGYDDSSWSLQSKSGKYAGEVKLIMHYANASKAQVIPISSQTELTLQQPLTRQHIHPHHVHHQLILLLISQRHTLLLLQCHQHIHPVKHTHQPFTPLHHKPNCVIHQHLTEGSIHHHHIDERRNAVATESSVLPAQLVQCLILK</sequence>
<reference evidence="2" key="2">
    <citation type="submission" date="2019-07" db="EMBL/GenBank/DDBJ databases">
        <authorList>
            <person name="Yang Y."/>
            <person name="Bocs S."/>
            <person name="Baudouin L."/>
        </authorList>
    </citation>
    <scope>NUCLEOTIDE SEQUENCE</scope>
    <source>
        <tissue evidence="2">Spear leaf of Hainan Tall coconut</tissue>
    </source>
</reference>
<dbReference type="SMART" id="SM00239">
    <property type="entry name" value="C2"/>
    <property type="match status" value="1"/>
</dbReference>
<dbReference type="Proteomes" id="UP000797356">
    <property type="component" value="Chromosome 11"/>
</dbReference>
<evidence type="ECO:0000313" key="2">
    <source>
        <dbReference type="EMBL" id="KAG1363326.1"/>
    </source>
</evidence>
<dbReference type="OrthoDB" id="270970at2759"/>
<dbReference type="InterPro" id="IPR035892">
    <property type="entry name" value="C2_domain_sf"/>
</dbReference>